<evidence type="ECO:0000313" key="2">
    <source>
        <dbReference type="Proteomes" id="UP000486351"/>
    </source>
</evidence>
<evidence type="ECO:0000313" key="1">
    <source>
        <dbReference type="EMBL" id="KAE9346524.1"/>
    </source>
</evidence>
<proteinExistence type="predicted"/>
<dbReference type="AlphaFoldDB" id="A0A6G0S1T5"/>
<protein>
    <submittedName>
        <fullName evidence="1">Uncharacterized protein</fullName>
    </submittedName>
</protein>
<accession>A0A6G0S1T5</accession>
<organism evidence="1 2">
    <name type="scientific">Phytophthora fragariae</name>
    <dbReference type="NCBI Taxonomy" id="53985"/>
    <lineage>
        <taxon>Eukaryota</taxon>
        <taxon>Sar</taxon>
        <taxon>Stramenopiles</taxon>
        <taxon>Oomycota</taxon>
        <taxon>Peronosporomycetes</taxon>
        <taxon>Peronosporales</taxon>
        <taxon>Peronosporaceae</taxon>
        <taxon>Phytophthora</taxon>
    </lineage>
</organism>
<name>A0A6G0S1T5_9STRA</name>
<comment type="caution">
    <text evidence="1">The sequence shown here is derived from an EMBL/GenBank/DDBJ whole genome shotgun (WGS) entry which is preliminary data.</text>
</comment>
<gene>
    <name evidence="1" type="ORF">PF008_g8241</name>
</gene>
<dbReference type="Proteomes" id="UP000486351">
    <property type="component" value="Unassembled WGS sequence"/>
</dbReference>
<reference evidence="1 2" key="1">
    <citation type="submission" date="2018-09" db="EMBL/GenBank/DDBJ databases">
        <title>Genomic investigation of the strawberry pathogen Phytophthora fragariae indicates pathogenicity is determined by transcriptional variation in three key races.</title>
        <authorList>
            <person name="Adams T.M."/>
            <person name="Armitage A.D."/>
            <person name="Sobczyk M.K."/>
            <person name="Bates H.J."/>
            <person name="Dunwell J.M."/>
            <person name="Nellist C.F."/>
            <person name="Harrison R.J."/>
        </authorList>
    </citation>
    <scope>NUCLEOTIDE SEQUENCE [LARGE SCALE GENOMIC DNA]</scope>
    <source>
        <strain evidence="1 2">NOV-77</strain>
    </source>
</reference>
<sequence length="58" mass="6051">MAKRFSEKKMPSASALAAAAALRVPAHLIAAQKGRSLLSSSFGTCSNSNSNTLWNGSR</sequence>
<dbReference type="EMBL" id="QXFY01000366">
    <property type="protein sequence ID" value="KAE9346524.1"/>
    <property type="molecule type" value="Genomic_DNA"/>
</dbReference>